<evidence type="ECO:0000313" key="2">
    <source>
        <dbReference type="EMBL" id="NYZ70044.1"/>
    </source>
</evidence>
<evidence type="ECO:0000313" key="3">
    <source>
        <dbReference type="Proteomes" id="UP000569732"/>
    </source>
</evidence>
<feature type="domain" description="Antirepressor protein C-terminal" evidence="1">
    <location>
        <begin position="25"/>
        <end position="123"/>
    </location>
</feature>
<protein>
    <submittedName>
        <fullName evidence="2">Phage antirepressor KilAC domain-containing protein</fullName>
    </submittedName>
</protein>
<dbReference type="Proteomes" id="UP000569732">
    <property type="component" value="Unassembled WGS sequence"/>
</dbReference>
<reference evidence="2 3" key="1">
    <citation type="submission" date="2020-07" db="EMBL/GenBank/DDBJ databases">
        <title>Endozoicomonas sp. nov., isolated from sediment.</title>
        <authorList>
            <person name="Gu T."/>
        </authorList>
    </citation>
    <scope>NUCLEOTIDE SEQUENCE [LARGE SCALE GENOMIC DNA]</scope>
    <source>
        <strain evidence="2 3">SM1973</strain>
    </source>
</reference>
<dbReference type="Pfam" id="PF03374">
    <property type="entry name" value="ANT"/>
    <property type="match status" value="1"/>
</dbReference>
<comment type="caution">
    <text evidence="2">The sequence shown here is derived from an EMBL/GenBank/DDBJ whole genome shotgun (WGS) entry which is preliminary data.</text>
</comment>
<gene>
    <name evidence="2" type="ORF">H0A36_28935</name>
</gene>
<organism evidence="2 3">
    <name type="scientific">Spartinivicinus marinus</name>
    <dbReference type="NCBI Taxonomy" id="2994442"/>
    <lineage>
        <taxon>Bacteria</taxon>
        <taxon>Pseudomonadati</taxon>
        <taxon>Pseudomonadota</taxon>
        <taxon>Gammaproteobacteria</taxon>
        <taxon>Oceanospirillales</taxon>
        <taxon>Zooshikellaceae</taxon>
        <taxon>Spartinivicinus</taxon>
    </lineage>
</organism>
<dbReference type="InterPro" id="IPR005039">
    <property type="entry name" value="Ant_C"/>
</dbReference>
<dbReference type="AlphaFoldDB" id="A0A853IJ47"/>
<keyword evidence="3" id="KW-1185">Reference proteome</keyword>
<evidence type="ECO:0000259" key="1">
    <source>
        <dbReference type="Pfam" id="PF03374"/>
    </source>
</evidence>
<accession>A0A853IJ47</accession>
<dbReference type="GO" id="GO:0003677">
    <property type="term" value="F:DNA binding"/>
    <property type="evidence" value="ECO:0007669"/>
    <property type="project" value="InterPro"/>
</dbReference>
<name>A0A853IJ47_9GAMM</name>
<sequence>MARAIQVAQSVIDSHKVRLDVAREIIEEDKPKVEFHDQVAKAPDAISVGDAAQIIGTGRNRLFEYMRQIGWVTRYNQPYQQKIEQGLLNVKLSQFEHPEEGLKQKITTLVTGKGLTKLQSMWQQLH</sequence>
<proteinExistence type="predicted"/>
<dbReference type="EMBL" id="JACCKB010000239">
    <property type="protein sequence ID" value="NYZ70044.1"/>
    <property type="molecule type" value="Genomic_DNA"/>
</dbReference>